<dbReference type="Pfam" id="PF13649">
    <property type="entry name" value="Methyltransf_25"/>
    <property type="match status" value="1"/>
</dbReference>
<feature type="domain" description="Methyltransferase" evidence="3">
    <location>
        <begin position="40"/>
        <end position="141"/>
    </location>
</feature>
<dbReference type="PANTHER" id="PTHR43861:SF1">
    <property type="entry name" value="TRANS-ACONITATE 2-METHYLTRANSFERASE"/>
    <property type="match status" value="1"/>
</dbReference>
<keyword evidence="2 4" id="KW-0808">Transferase</keyword>
<dbReference type="GO" id="GO:0032259">
    <property type="term" value="P:methylation"/>
    <property type="evidence" value="ECO:0007669"/>
    <property type="project" value="UniProtKB-KW"/>
</dbReference>
<evidence type="ECO:0000313" key="4">
    <source>
        <dbReference type="EMBL" id="ANS78251.1"/>
    </source>
</evidence>
<reference evidence="4 5" key="1">
    <citation type="submission" date="2016-03" db="EMBL/GenBank/DDBJ databases">
        <title>Shallow-sea hydrothermal system.</title>
        <authorList>
            <person name="Tang K."/>
        </authorList>
    </citation>
    <scope>NUCLEOTIDE SEQUENCE [LARGE SCALE GENOMIC DNA]</scope>
    <source>
        <strain evidence="4 5">JLT9</strain>
    </source>
</reference>
<keyword evidence="5" id="KW-1185">Reference proteome</keyword>
<dbReference type="OrthoDB" id="7032234at2"/>
<proteinExistence type="predicted"/>
<dbReference type="EC" id="2.1.1.163" evidence="4"/>
<dbReference type="CDD" id="cd02440">
    <property type="entry name" value="AdoMet_MTases"/>
    <property type="match status" value="1"/>
</dbReference>
<evidence type="ECO:0000256" key="1">
    <source>
        <dbReference type="ARBA" id="ARBA00022603"/>
    </source>
</evidence>
<keyword evidence="1 4" id="KW-0489">Methyltransferase</keyword>
<dbReference type="STRING" id="1758689.SGUI_0855"/>
<dbReference type="Proteomes" id="UP000092482">
    <property type="component" value="Chromosome"/>
</dbReference>
<dbReference type="GO" id="GO:0043770">
    <property type="term" value="F:demethylmenaquinone methyltransferase activity"/>
    <property type="evidence" value="ECO:0007669"/>
    <property type="project" value="UniProtKB-EC"/>
</dbReference>
<dbReference type="Gene3D" id="3.40.50.150">
    <property type="entry name" value="Vaccinia Virus protein VP39"/>
    <property type="match status" value="1"/>
</dbReference>
<dbReference type="InterPro" id="IPR041698">
    <property type="entry name" value="Methyltransf_25"/>
</dbReference>
<sequence length="208" mass="22049">MDRYGPLMARTYDVLSGEPVYAVGRRLAIPALGLREGERVLDVGCGTGLNLPALLRDVGPTGTVVGLDRSPAMLDAARRKASSRPDAAQLRLVEGDMADRHVLAEAAGGSPFDAVILTYSLSLTPDPRAAWSALRSVLRPGSRVAVVDMARPSGRAAWAAPVARLACWLGGADIDAHPWTVIEPELAGARSWRRRGGHVRVCVGTLRG</sequence>
<evidence type="ECO:0000259" key="3">
    <source>
        <dbReference type="Pfam" id="PF13649"/>
    </source>
</evidence>
<dbReference type="PANTHER" id="PTHR43861">
    <property type="entry name" value="TRANS-ACONITATE 2-METHYLTRANSFERASE-RELATED"/>
    <property type="match status" value="1"/>
</dbReference>
<dbReference type="KEGG" id="serj:SGUI_0855"/>
<name>A0A1B1NA19_9MICO</name>
<dbReference type="AlphaFoldDB" id="A0A1B1NA19"/>
<evidence type="ECO:0000313" key="5">
    <source>
        <dbReference type="Proteomes" id="UP000092482"/>
    </source>
</evidence>
<dbReference type="SUPFAM" id="SSF53335">
    <property type="entry name" value="S-adenosyl-L-methionine-dependent methyltransferases"/>
    <property type="match status" value="1"/>
</dbReference>
<evidence type="ECO:0000256" key="2">
    <source>
        <dbReference type="ARBA" id="ARBA00022679"/>
    </source>
</evidence>
<organism evidence="4 5">
    <name type="scientific">Serinicoccus hydrothermalis</name>
    <dbReference type="NCBI Taxonomy" id="1758689"/>
    <lineage>
        <taxon>Bacteria</taxon>
        <taxon>Bacillati</taxon>
        <taxon>Actinomycetota</taxon>
        <taxon>Actinomycetes</taxon>
        <taxon>Micrococcales</taxon>
        <taxon>Ornithinimicrobiaceae</taxon>
        <taxon>Serinicoccus</taxon>
    </lineage>
</organism>
<dbReference type="EMBL" id="CP014989">
    <property type="protein sequence ID" value="ANS78251.1"/>
    <property type="molecule type" value="Genomic_DNA"/>
</dbReference>
<gene>
    <name evidence="4" type="ORF">SGUI_0855</name>
</gene>
<dbReference type="RefSeq" id="WP_157621735.1">
    <property type="nucleotide sequence ID" value="NZ_CP014989.1"/>
</dbReference>
<dbReference type="PATRIC" id="fig|1758689.4.peg.886"/>
<protein>
    <submittedName>
        <fullName evidence="4">2-heptaprenyl-1,4-naphthoquinone methyltransferase</fullName>
        <ecNumber evidence="4">2.1.1.163</ecNumber>
    </submittedName>
</protein>
<accession>A0A1B1NA19</accession>
<dbReference type="InterPro" id="IPR029063">
    <property type="entry name" value="SAM-dependent_MTases_sf"/>
</dbReference>